<dbReference type="Gene3D" id="3.50.50.60">
    <property type="entry name" value="FAD/NAD(P)-binding domain"/>
    <property type="match status" value="1"/>
</dbReference>
<dbReference type="NCBIfam" id="NF006130">
    <property type="entry name" value="PRK08274.1"/>
    <property type="match status" value="1"/>
</dbReference>
<dbReference type="OrthoDB" id="9806724at2"/>
<dbReference type="AlphaFoldDB" id="A0A1I4QFG2"/>
<comment type="cofactor">
    <cofactor evidence="1">
        <name>FAD</name>
        <dbReference type="ChEBI" id="CHEBI:57692"/>
    </cofactor>
</comment>
<dbReference type="PANTHER" id="PTHR43400:SF7">
    <property type="entry name" value="FAD-DEPENDENT OXIDOREDUCTASE 2 FAD BINDING DOMAIN-CONTAINING PROTEIN"/>
    <property type="match status" value="1"/>
</dbReference>
<dbReference type="InterPro" id="IPR036188">
    <property type="entry name" value="FAD/NAD-bd_sf"/>
</dbReference>
<proteinExistence type="predicted"/>
<dbReference type="Proteomes" id="UP000199611">
    <property type="component" value="Unassembled WGS sequence"/>
</dbReference>
<sequence length="472" mass="52223">MTHRPFETKNYDVIVAGGGNAALCAAMTAREAGADVLLLESAPGWCRGGNSRHTRNIRYVHASANDYLTGPYSEEEFFEDLMAVTGGHTDEELARLTIKRSRDLGRWMEAHGCRFQPAMRGTLHLSRTNAFFLGGGKALVNAYYRKARQLGVEILTCAEAVDLEIEDGLFRRLHVRIDNLVRPIEARSLVVATGGFQANKEWIKEYWGEAADRFVIRGTPYNRGRMLKALLKHGAVPVGDPTQCHAVAVDARAPEFDGGIVTRLDCITFGIVVNREAKRFYDEGEDFWPKRYAIWGRLVAQQPDQIAYAIIDAKALDLFMPSVFPPITAETVENLGEKLGIDPKALKLTVDQFNAAVEERDFDPARLDNCVARGISPPKSHWARRIDRPPFYAYPLRPGITFTYLGVKVDASARVVGPDGPFPNIFAAGEIMAGNILGRGYLAGFGMTIGTVFGIEAGKEAVRYVIRSLQRS</sequence>
<evidence type="ECO:0000256" key="4">
    <source>
        <dbReference type="ARBA" id="ARBA00023002"/>
    </source>
</evidence>
<keyword evidence="3" id="KW-0274">FAD</keyword>
<dbReference type="STRING" id="39841.SAMN05660836_00009"/>
<dbReference type="EMBL" id="FOUU01000001">
    <property type="protein sequence ID" value="SFM38809.1"/>
    <property type="molecule type" value="Genomic_DNA"/>
</dbReference>
<dbReference type="InterPro" id="IPR012831">
    <property type="entry name" value="CobZ"/>
</dbReference>
<dbReference type="InterPro" id="IPR050315">
    <property type="entry name" value="FAD-oxidoreductase_2"/>
</dbReference>
<keyword evidence="4" id="KW-0560">Oxidoreductase</keyword>
<dbReference type="InterPro" id="IPR027477">
    <property type="entry name" value="Succ_DH/fumarate_Rdtase_cat_sf"/>
</dbReference>
<feature type="domain" description="FAD-dependent oxidoreductase 2 FAD-binding" evidence="5">
    <location>
        <begin position="12"/>
        <end position="436"/>
    </location>
</feature>
<dbReference type="Pfam" id="PF00890">
    <property type="entry name" value="FAD_binding_2"/>
    <property type="match status" value="1"/>
</dbReference>
<name>A0A1I4QFG2_9BACT</name>
<dbReference type="Gene3D" id="3.90.700.10">
    <property type="entry name" value="Succinate dehydrogenase/fumarate reductase flavoprotein, catalytic domain"/>
    <property type="match status" value="1"/>
</dbReference>
<protein>
    <submittedName>
        <fullName evidence="6">Tricarballylate dehydrogenase</fullName>
    </submittedName>
</protein>
<dbReference type="PANTHER" id="PTHR43400">
    <property type="entry name" value="FUMARATE REDUCTASE"/>
    <property type="match status" value="1"/>
</dbReference>
<evidence type="ECO:0000313" key="6">
    <source>
        <dbReference type="EMBL" id="SFM38809.1"/>
    </source>
</evidence>
<evidence type="ECO:0000256" key="3">
    <source>
        <dbReference type="ARBA" id="ARBA00022827"/>
    </source>
</evidence>
<evidence type="ECO:0000259" key="5">
    <source>
        <dbReference type="Pfam" id="PF00890"/>
    </source>
</evidence>
<evidence type="ECO:0000313" key="7">
    <source>
        <dbReference type="Proteomes" id="UP000199611"/>
    </source>
</evidence>
<keyword evidence="7" id="KW-1185">Reference proteome</keyword>
<dbReference type="GO" id="GO:0016491">
    <property type="term" value="F:oxidoreductase activity"/>
    <property type="evidence" value="ECO:0007669"/>
    <property type="project" value="UniProtKB-KW"/>
</dbReference>
<evidence type="ECO:0000256" key="2">
    <source>
        <dbReference type="ARBA" id="ARBA00022630"/>
    </source>
</evidence>
<reference evidence="6 7" key="1">
    <citation type="submission" date="2016-10" db="EMBL/GenBank/DDBJ databases">
        <authorList>
            <person name="de Groot N.N."/>
        </authorList>
    </citation>
    <scope>NUCLEOTIDE SEQUENCE [LARGE SCALE GENOMIC DNA]</scope>
    <source>
        <strain evidence="6 7">DSM 9990</strain>
    </source>
</reference>
<evidence type="ECO:0000256" key="1">
    <source>
        <dbReference type="ARBA" id="ARBA00001974"/>
    </source>
</evidence>
<dbReference type="RefSeq" id="WP_093392432.1">
    <property type="nucleotide sequence ID" value="NZ_FOUU01000001.1"/>
</dbReference>
<dbReference type="InterPro" id="IPR003953">
    <property type="entry name" value="FAD-dep_OxRdtase_2_FAD-bd"/>
</dbReference>
<gene>
    <name evidence="6" type="ORF">SAMN05660836_00009</name>
</gene>
<dbReference type="NCBIfam" id="TIGR02485">
    <property type="entry name" value="CobZ_N-term"/>
    <property type="match status" value="1"/>
</dbReference>
<accession>A0A1I4QFG2</accession>
<organism evidence="6 7">
    <name type="scientific">Thermodesulforhabdus norvegica</name>
    <dbReference type="NCBI Taxonomy" id="39841"/>
    <lineage>
        <taxon>Bacteria</taxon>
        <taxon>Pseudomonadati</taxon>
        <taxon>Thermodesulfobacteriota</taxon>
        <taxon>Syntrophobacteria</taxon>
        <taxon>Syntrophobacterales</taxon>
        <taxon>Thermodesulforhabdaceae</taxon>
        <taxon>Thermodesulforhabdus</taxon>
    </lineage>
</organism>
<keyword evidence="2" id="KW-0285">Flavoprotein</keyword>
<dbReference type="SUPFAM" id="SSF51905">
    <property type="entry name" value="FAD/NAD(P)-binding domain"/>
    <property type="match status" value="1"/>
</dbReference>
<dbReference type="SUPFAM" id="SSF56425">
    <property type="entry name" value="Succinate dehydrogenase/fumarate reductase flavoprotein, catalytic domain"/>
    <property type="match status" value="1"/>
</dbReference>